<name>A0A8T2T947_CERRI</name>
<keyword evidence="9 11" id="KW-0472">Membrane</keyword>
<feature type="transmembrane region" description="Helical" evidence="11">
    <location>
        <begin position="373"/>
        <end position="391"/>
    </location>
</feature>
<keyword evidence="7 11" id="KW-1133">Transmembrane helix</keyword>
<reference evidence="12" key="1">
    <citation type="submission" date="2021-08" db="EMBL/GenBank/DDBJ databases">
        <title>WGS assembly of Ceratopteris richardii.</title>
        <authorList>
            <person name="Marchant D.B."/>
            <person name="Chen G."/>
            <person name="Jenkins J."/>
            <person name="Shu S."/>
            <person name="Leebens-Mack J."/>
            <person name="Grimwood J."/>
            <person name="Schmutz J."/>
            <person name="Soltis P."/>
            <person name="Soltis D."/>
            <person name="Chen Z.-H."/>
        </authorList>
    </citation>
    <scope>NUCLEOTIDE SEQUENCE</scope>
    <source>
        <strain evidence="12">Whitten #5841</strain>
        <tissue evidence="12">Leaf</tissue>
    </source>
</reference>
<evidence type="ECO:0000256" key="10">
    <source>
        <dbReference type="SAM" id="MobiDB-lite"/>
    </source>
</evidence>
<organism evidence="12 13">
    <name type="scientific">Ceratopteris richardii</name>
    <name type="common">Triangle waterfern</name>
    <dbReference type="NCBI Taxonomy" id="49495"/>
    <lineage>
        <taxon>Eukaryota</taxon>
        <taxon>Viridiplantae</taxon>
        <taxon>Streptophyta</taxon>
        <taxon>Embryophyta</taxon>
        <taxon>Tracheophyta</taxon>
        <taxon>Polypodiopsida</taxon>
        <taxon>Polypodiidae</taxon>
        <taxon>Polypodiales</taxon>
        <taxon>Pteridineae</taxon>
        <taxon>Pteridaceae</taxon>
        <taxon>Parkerioideae</taxon>
        <taxon>Ceratopteris</taxon>
    </lineage>
</organism>
<evidence type="ECO:0000256" key="2">
    <source>
        <dbReference type="ARBA" id="ARBA00004236"/>
    </source>
</evidence>
<feature type="transmembrane region" description="Helical" evidence="11">
    <location>
        <begin position="428"/>
        <end position="453"/>
    </location>
</feature>
<dbReference type="InterPro" id="IPR030183">
    <property type="entry name" value="SLAC/SLAH"/>
</dbReference>
<dbReference type="InterPro" id="IPR004695">
    <property type="entry name" value="SLAC1/Mae1/Ssu1/TehA"/>
</dbReference>
<feature type="region of interest" description="Disordered" evidence="10">
    <location>
        <begin position="173"/>
        <end position="217"/>
    </location>
</feature>
<evidence type="ECO:0000256" key="5">
    <source>
        <dbReference type="ARBA" id="ARBA00022475"/>
    </source>
</evidence>
<evidence type="ECO:0000256" key="11">
    <source>
        <dbReference type="SAM" id="Phobius"/>
    </source>
</evidence>
<feature type="compositionally biased region" description="Polar residues" evidence="10">
    <location>
        <begin position="191"/>
        <end position="213"/>
    </location>
</feature>
<proteinExistence type="inferred from homology"/>
<dbReference type="EMBL" id="CM035419">
    <property type="protein sequence ID" value="KAH7416037.1"/>
    <property type="molecule type" value="Genomic_DNA"/>
</dbReference>
<accession>A0A8T2T947</accession>
<feature type="transmembrane region" description="Helical" evidence="11">
    <location>
        <begin position="310"/>
        <end position="328"/>
    </location>
</feature>
<dbReference type="InterPro" id="IPR038665">
    <property type="entry name" value="Voltage-dep_anion_channel_sf"/>
</dbReference>
<evidence type="ECO:0000256" key="8">
    <source>
        <dbReference type="ARBA" id="ARBA00023065"/>
    </source>
</evidence>
<dbReference type="Gene3D" id="1.50.10.150">
    <property type="entry name" value="Voltage-dependent anion channel"/>
    <property type="match status" value="1"/>
</dbReference>
<keyword evidence="13" id="KW-1185">Reference proteome</keyword>
<dbReference type="AlphaFoldDB" id="A0A8T2T947"/>
<evidence type="ECO:0000256" key="6">
    <source>
        <dbReference type="ARBA" id="ARBA00022692"/>
    </source>
</evidence>
<keyword evidence="5" id="KW-1003">Cell membrane</keyword>
<dbReference type="EMBL" id="CM035419">
    <property type="protein sequence ID" value="KAH7416036.1"/>
    <property type="molecule type" value="Genomic_DNA"/>
</dbReference>
<dbReference type="GO" id="GO:0012505">
    <property type="term" value="C:endomembrane system"/>
    <property type="evidence" value="ECO:0007669"/>
    <property type="project" value="UniProtKB-SubCell"/>
</dbReference>
<dbReference type="OrthoDB" id="1912323at2759"/>
<evidence type="ECO:0000256" key="1">
    <source>
        <dbReference type="ARBA" id="ARBA00004127"/>
    </source>
</evidence>
<sequence>MAREDCKECCSEPRVPEEKMLLKNVIVPIDQWLNSPQNTLMSTEGVPDRQGHSTMEQRPNHKQGFAISQESCESSAIDVELMSIGVNNVLSNQEKTVKLCLRADSLHDDEACQSTEEEYHRNSKRKKKHSRIRKIRRHKYWMFNHDVNSHDPCCWGILTHHWMGKRGDEFQRNTEKPLPFSADTASHESTTRSTSFPITDNKGQGRNLPNNTRNQERPLSADEQWPFLMRFPVSCFSICMGFGIQTVLWKTLSTIKWLPFMHIPKIYGQWLSEGRRLSESANPASHLSLVGNFVGALLAATTGWKEIARFFWVIGLVHYLVLIITLYQRSPTAPVLPENLRPYFFLFISAPSSASASWCAISGRFDMVSRSCLFLAFYLYVLLVVKLNFFRGLKFSVAWWSYAFPLTSFANASLHYSVEVGNPGLQGFAVIFSFVACVTVFMLCLLTVLHIFWGTMFPNDLMIIPIEKDGRSEKEQLAWTQGYHT</sequence>
<evidence type="ECO:0000313" key="12">
    <source>
        <dbReference type="EMBL" id="KAH7416036.1"/>
    </source>
</evidence>
<comment type="similarity">
    <text evidence="3">Belongs to the SLAC1 S-type anion channel family.</text>
</comment>
<comment type="caution">
    <text evidence="12">The sequence shown here is derived from an EMBL/GenBank/DDBJ whole genome shotgun (WGS) entry which is preliminary data.</text>
</comment>
<evidence type="ECO:0000256" key="7">
    <source>
        <dbReference type="ARBA" id="ARBA00022989"/>
    </source>
</evidence>
<gene>
    <name evidence="12" type="ORF">KP509_14G072400</name>
</gene>
<dbReference type="GO" id="GO:0005886">
    <property type="term" value="C:plasma membrane"/>
    <property type="evidence" value="ECO:0007669"/>
    <property type="project" value="UniProtKB-SubCell"/>
</dbReference>
<evidence type="ECO:0000256" key="3">
    <source>
        <dbReference type="ARBA" id="ARBA00007808"/>
    </source>
</evidence>
<feature type="transmembrane region" description="Helical" evidence="11">
    <location>
        <begin position="340"/>
        <end position="361"/>
    </location>
</feature>
<dbReference type="PANTHER" id="PTHR31269:SF2">
    <property type="entry name" value="S-TYPE ANION CHANNEL SLAH3"/>
    <property type="match status" value="1"/>
</dbReference>
<keyword evidence="4" id="KW-0813">Transport</keyword>
<dbReference type="PANTHER" id="PTHR31269">
    <property type="entry name" value="S-TYPE ANION CHANNEL SLAH3"/>
    <property type="match status" value="1"/>
</dbReference>
<comment type="subcellular location">
    <subcellularLocation>
        <location evidence="2">Cell membrane</location>
    </subcellularLocation>
    <subcellularLocation>
        <location evidence="1">Endomembrane system</location>
        <topology evidence="1">Multi-pass membrane protein</topology>
    </subcellularLocation>
</comment>
<dbReference type="Proteomes" id="UP000825935">
    <property type="component" value="Chromosome 14"/>
</dbReference>
<evidence type="ECO:0000313" key="13">
    <source>
        <dbReference type="Proteomes" id="UP000825935"/>
    </source>
</evidence>
<evidence type="ECO:0000256" key="9">
    <source>
        <dbReference type="ARBA" id="ARBA00023136"/>
    </source>
</evidence>
<protein>
    <submittedName>
        <fullName evidence="12">Uncharacterized protein</fullName>
    </submittedName>
</protein>
<keyword evidence="8" id="KW-0406">Ion transport</keyword>
<dbReference type="GO" id="GO:0006873">
    <property type="term" value="P:intracellular monoatomic ion homeostasis"/>
    <property type="evidence" value="ECO:0007669"/>
    <property type="project" value="InterPro"/>
</dbReference>
<dbReference type="Pfam" id="PF03595">
    <property type="entry name" value="SLAC1"/>
    <property type="match status" value="1"/>
</dbReference>
<dbReference type="GO" id="GO:0008308">
    <property type="term" value="F:voltage-gated monoatomic anion channel activity"/>
    <property type="evidence" value="ECO:0007669"/>
    <property type="project" value="InterPro"/>
</dbReference>
<keyword evidence="6 11" id="KW-0812">Transmembrane</keyword>
<evidence type="ECO:0000256" key="4">
    <source>
        <dbReference type="ARBA" id="ARBA00022448"/>
    </source>
</evidence>